<keyword evidence="1" id="KW-1133">Transmembrane helix</keyword>
<dbReference type="InterPro" id="IPR016032">
    <property type="entry name" value="Sig_transdc_resp-reg_C-effctor"/>
</dbReference>
<proteinExistence type="predicted"/>
<sequence length="390" mass="44745">MMGFFLCTFVAYTFINAMKYYKQTLYILCGLLLTTVGLLVYSLYLSGVENQEKDKMTAEMLLKDAATAWVSQELEQQRIPFYSAGGNNEEKISKRRIVTATGPLIVEIDSVKETKRLLSSDFLASMARYLLMSGVSSIDGLNEQWQKKLNASLPHYYSAFEFIPQMSNNEENLKQTLAGNQTFCLPENKLGDYYLDNMYFLEVKAYLSAPSVWWCADWRRMDIVLYIGGLILGICILAFLLIYNRNRIPNDKVDVLPSAVLLQYDDFLSTDKIVSEDEVVCSLGNAKYQLREILFNEKEMTITYKGQMKQCSKQPYKLLSAFIHAKDHFLSDGRIAEICDWNLDDIGLEGKRKTAISKLRRLLESDNSRVNIVRMRNEKDEVGFVLLLTK</sequence>
<dbReference type="EMBL" id="QSKV01000001">
    <property type="protein sequence ID" value="RHE95651.1"/>
    <property type="molecule type" value="Genomic_DNA"/>
</dbReference>
<dbReference type="SUPFAM" id="SSF46894">
    <property type="entry name" value="C-terminal effector domain of the bipartite response regulators"/>
    <property type="match status" value="1"/>
</dbReference>
<dbReference type="AlphaFoldDB" id="A0A414LM05"/>
<keyword evidence="1" id="KW-0812">Transmembrane</keyword>
<keyword evidence="1" id="KW-0472">Membrane</keyword>
<feature type="transmembrane region" description="Helical" evidence="1">
    <location>
        <begin position="223"/>
        <end position="243"/>
    </location>
</feature>
<dbReference type="Proteomes" id="UP000285650">
    <property type="component" value="Unassembled WGS sequence"/>
</dbReference>
<gene>
    <name evidence="2" type="ORF">DW712_01975</name>
</gene>
<accession>A0A414LM05</accession>
<dbReference type="Gene3D" id="1.10.10.10">
    <property type="entry name" value="Winged helix-like DNA-binding domain superfamily/Winged helix DNA-binding domain"/>
    <property type="match status" value="1"/>
</dbReference>
<dbReference type="GO" id="GO:0006355">
    <property type="term" value="P:regulation of DNA-templated transcription"/>
    <property type="evidence" value="ECO:0007669"/>
    <property type="project" value="InterPro"/>
</dbReference>
<feature type="transmembrane region" description="Helical" evidence="1">
    <location>
        <begin position="25"/>
        <end position="46"/>
    </location>
</feature>
<organism evidence="2 3">
    <name type="scientific">Bacteroides intestinalis</name>
    <dbReference type="NCBI Taxonomy" id="329854"/>
    <lineage>
        <taxon>Bacteria</taxon>
        <taxon>Pseudomonadati</taxon>
        <taxon>Bacteroidota</taxon>
        <taxon>Bacteroidia</taxon>
        <taxon>Bacteroidales</taxon>
        <taxon>Bacteroidaceae</taxon>
        <taxon>Bacteroides</taxon>
    </lineage>
</organism>
<protein>
    <submittedName>
        <fullName evidence="2">Helix-turn-helix domain-containing protein</fullName>
    </submittedName>
</protein>
<evidence type="ECO:0000313" key="2">
    <source>
        <dbReference type="EMBL" id="RHE95651.1"/>
    </source>
</evidence>
<dbReference type="GO" id="GO:0003677">
    <property type="term" value="F:DNA binding"/>
    <property type="evidence" value="ECO:0007669"/>
    <property type="project" value="InterPro"/>
</dbReference>
<evidence type="ECO:0000256" key="1">
    <source>
        <dbReference type="SAM" id="Phobius"/>
    </source>
</evidence>
<reference evidence="2 3" key="1">
    <citation type="submission" date="2018-08" db="EMBL/GenBank/DDBJ databases">
        <title>A genome reference for cultivated species of the human gut microbiota.</title>
        <authorList>
            <person name="Zou Y."/>
            <person name="Xue W."/>
            <person name="Luo G."/>
        </authorList>
    </citation>
    <scope>NUCLEOTIDE SEQUENCE [LARGE SCALE GENOMIC DNA]</scope>
    <source>
        <strain evidence="2 3">AM27-17</strain>
    </source>
</reference>
<dbReference type="InterPro" id="IPR036388">
    <property type="entry name" value="WH-like_DNA-bd_sf"/>
</dbReference>
<evidence type="ECO:0000313" key="3">
    <source>
        <dbReference type="Proteomes" id="UP000285650"/>
    </source>
</evidence>
<name>A0A414LM05_9BACE</name>
<comment type="caution">
    <text evidence="2">The sequence shown here is derived from an EMBL/GenBank/DDBJ whole genome shotgun (WGS) entry which is preliminary data.</text>
</comment>